<sequence>MRLLINEQIKKSGLKKKYIADKLNVNKDTLSNWIAGRSMIPLDRAVHLAEILNCDIKDLYER</sequence>
<name>A0A4Y9A7W6_9BACI</name>
<dbReference type="Gene3D" id="1.10.260.40">
    <property type="entry name" value="lambda repressor-like DNA-binding domains"/>
    <property type="match status" value="1"/>
</dbReference>
<proteinExistence type="predicted"/>
<dbReference type="InterPro" id="IPR001387">
    <property type="entry name" value="Cro/C1-type_HTH"/>
</dbReference>
<dbReference type="EMBL" id="SRHY01000038">
    <property type="protein sequence ID" value="TFJ91833.1"/>
    <property type="molecule type" value="Genomic_DNA"/>
</dbReference>
<protein>
    <submittedName>
        <fullName evidence="2">XRE family transcriptional regulator</fullName>
    </submittedName>
</protein>
<organism evidence="2 3">
    <name type="scientific">Lentibacillus salicampi</name>
    <dbReference type="NCBI Taxonomy" id="175306"/>
    <lineage>
        <taxon>Bacteria</taxon>
        <taxon>Bacillati</taxon>
        <taxon>Bacillota</taxon>
        <taxon>Bacilli</taxon>
        <taxon>Bacillales</taxon>
        <taxon>Bacillaceae</taxon>
        <taxon>Lentibacillus</taxon>
    </lineage>
</organism>
<dbReference type="InterPro" id="IPR010982">
    <property type="entry name" value="Lambda_DNA-bd_dom_sf"/>
</dbReference>
<dbReference type="GO" id="GO:0003677">
    <property type="term" value="F:DNA binding"/>
    <property type="evidence" value="ECO:0007669"/>
    <property type="project" value="InterPro"/>
</dbReference>
<keyword evidence="3" id="KW-1185">Reference proteome</keyword>
<evidence type="ECO:0000313" key="3">
    <source>
        <dbReference type="Proteomes" id="UP000298484"/>
    </source>
</evidence>
<dbReference type="Pfam" id="PF01381">
    <property type="entry name" value="HTH_3"/>
    <property type="match status" value="1"/>
</dbReference>
<evidence type="ECO:0000313" key="2">
    <source>
        <dbReference type="EMBL" id="TFJ91833.1"/>
    </source>
</evidence>
<accession>A0A4Y9A7W6</accession>
<gene>
    <name evidence="2" type="ORF">E4U82_15745</name>
</gene>
<evidence type="ECO:0000259" key="1">
    <source>
        <dbReference type="PROSITE" id="PS50943"/>
    </source>
</evidence>
<feature type="domain" description="HTH cro/C1-type" evidence="1">
    <location>
        <begin position="5"/>
        <end position="59"/>
    </location>
</feature>
<dbReference type="SUPFAM" id="SSF47413">
    <property type="entry name" value="lambda repressor-like DNA-binding domains"/>
    <property type="match status" value="1"/>
</dbReference>
<comment type="caution">
    <text evidence="2">The sequence shown here is derived from an EMBL/GenBank/DDBJ whole genome shotgun (WGS) entry which is preliminary data.</text>
</comment>
<dbReference type="AlphaFoldDB" id="A0A4Y9A7W6"/>
<dbReference type="CDD" id="cd00093">
    <property type="entry name" value="HTH_XRE"/>
    <property type="match status" value="1"/>
</dbReference>
<dbReference type="PROSITE" id="PS50943">
    <property type="entry name" value="HTH_CROC1"/>
    <property type="match status" value="1"/>
</dbReference>
<dbReference type="RefSeq" id="WP_135111142.1">
    <property type="nucleotide sequence ID" value="NZ_SRHY01000038.1"/>
</dbReference>
<reference evidence="2 3" key="1">
    <citation type="submission" date="2019-03" db="EMBL/GenBank/DDBJ databases">
        <title>Genome sequence of Lentibacillus salicampi ATCC BAA-719.</title>
        <authorList>
            <person name="Maclea K.S."/>
            <person name="Simoes Junior M."/>
        </authorList>
    </citation>
    <scope>NUCLEOTIDE SEQUENCE [LARGE SCALE GENOMIC DNA]</scope>
    <source>
        <strain evidence="2 3">ATCC BAA-719</strain>
    </source>
</reference>
<dbReference type="SMART" id="SM00530">
    <property type="entry name" value="HTH_XRE"/>
    <property type="match status" value="1"/>
</dbReference>
<dbReference type="OrthoDB" id="2642285at2"/>
<dbReference type="Proteomes" id="UP000298484">
    <property type="component" value="Unassembled WGS sequence"/>
</dbReference>